<dbReference type="AlphaFoldDB" id="A0A2G9RRM8"/>
<organism evidence="2 3">
    <name type="scientific">Aquarana catesbeiana</name>
    <name type="common">American bullfrog</name>
    <name type="synonym">Rana catesbeiana</name>
    <dbReference type="NCBI Taxonomy" id="8400"/>
    <lineage>
        <taxon>Eukaryota</taxon>
        <taxon>Metazoa</taxon>
        <taxon>Chordata</taxon>
        <taxon>Craniata</taxon>
        <taxon>Vertebrata</taxon>
        <taxon>Euteleostomi</taxon>
        <taxon>Amphibia</taxon>
        <taxon>Batrachia</taxon>
        <taxon>Anura</taxon>
        <taxon>Neobatrachia</taxon>
        <taxon>Ranoidea</taxon>
        <taxon>Ranidae</taxon>
        <taxon>Aquarana</taxon>
    </lineage>
</organism>
<gene>
    <name evidence="2" type="ORF">AB205_0128170</name>
</gene>
<evidence type="ECO:0000256" key="1">
    <source>
        <dbReference type="SAM" id="Phobius"/>
    </source>
</evidence>
<keyword evidence="1" id="KW-0812">Transmembrane</keyword>
<sequence>MHVMIFVFYSHWSCLNLGVGSLVAFLKKISLFVSRIQLDTFFLLRVEKLNTGLDVFILSSVYLIGFWRHKNLFSLNAAKLTCVNGTIAKSINAFRGVLEMSSQCRFDSASVNEALMRNI</sequence>
<dbReference type="OrthoDB" id="10263741at2759"/>
<keyword evidence="3" id="KW-1185">Reference proteome</keyword>
<dbReference type="Proteomes" id="UP000228934">
    <property type="component" value="Unassembled WGS sequence"/>
</dbReference>
<evidence type="ECO:0000313" key="3">
    <source>
        <dbReference type="Proteomes" id="UP000228934"/>
    </source>
</evidence>
<keyword evidence="1" id="KW-0472">Membrane</keyword>
<proteinExistence type="predicted"/>
<accession>A0A2G9RRM8</accession>
<reference evidence="3" key="1">
    <citation type="journal article" date="2017" name="Nat. Commun.">
        <title>The North American bullfrog draft genome provides insight into hormonal regulation of long noncoding RNA.</title>
        <authorList>
            <person name="Hammond S.A."/>
            <person name="Warren R.L."/>
            <person name="Vandervalk B.P."/>
            <person name="Kucuk E."/>
            <person name="Khan H."/>
            <person name="Gibb E.A."/>
            <person name="Pandoh P."/>
            <person name="Kirk H."/>
            <person name="Zhao Y."/>
            <person name="Jones M."/>
            <person name="Mungall A.J."/>
            <person name="Coope R."/>
            <person name="Pleasance S."/>
            <person name="Moore R.A."/>
            <person name="Holt R.A."/>
            <person name="Round J.M."/>
            <person name="Ohora S."/>
            <person name="Walle B.V."/>
            <person name="Veldhoen N."/>
            <person name="Helbing C.C."/>
            <person name="Birol I."/>
        </authorList>
    </citation>
    <scope>NUCLEOTIDE SEQUENCE [LARGE SCALE GENOMIC DNA]</scope>
</reference>
<feature type="transmembrane region" description="Helical" evidence="1">
    <location>
        <begin position="6"/>
        <end position="26"/>
    </location>
</feature>
<protein>
    <submittedName>
        <fullName evidence="2">Uncharacterized protein</fullName>
    </submittedName>
</protein>
<name>A0A2G9RRM8_AQUCT</name>
<keyword evidence="1" id="KW-1133">Transmembrane helix</keyword>
<dbReference type="EMBL" id="KV936173">
    <property type="protein sequence ID" value="PIO30514.1"/>
    <property type="molecule type" value="Genomic_DNA"/>
</dbReference>
<evidence type="ECO:0000313" key="2">
    <source>
        <dbReference type="EMBL" id="PIO30514.1"/>
    </source>
</evidence>